<protein>
    <submittedName>
        <fullName evidence="1">Uncharacterized protein</fullName>
    </submittedName>
</protein>
<dbReference type="InterPro" id="IPR029058">
    <property type="entry name" value="AB_hydrolase_fold"/>
</dbReference>
<proteinExistence type="predicted"/>
<dbReference type="RefSeq" id="WP_008871400.1">
    <property type="nucleotide sequence ID" value="NZ_ACJN02000003.1"/>
</dbReference>
<accession>D6STN5</accession>
<evidence type="ECO:0000313" key="2">
    <source>
        <dbReference type="Proteomes" id="UP000005496"/>
    </source>
</evidence>
<dbReference type="SUPFAM" id="SSF53474">
    <property type="entry name" value="alpha/beta-Hydrolases"/>
    <property type="match status" value="1"/>
</dbReference>
<dbReference type="Gene3D" id="3.40.50.1820">
    <property type="entry name" value="alpha/beta hydrolase"/>
    <property type="match status" value="1"/>
</dbReference>
<name>D6STN5_9BACT</name>
<dbReference type="eggNOG" id="COG2267">
    <property type="taxonomic scope" value="Bacteria"/>
</dbReference>
<keyword evidence="2" id="KW-1185">Reference proteome</keyword>
<dbReference type="AlphaFoldDB" id="D6STN5"/>
<dbReference type="OrthoDB" id="9799552at2"/>
<comment type="caution">
    <text evidence="1">The sequence shown here is derived from an EMBL/GenBank/DDBJ whole genome shotgun (WGS) entry which is preliminary data.</text>
</comment>
<dbReference type="EMBL" id="ACJN02000003">
    <property type="protein sequence ID" value="EFI34051.1"/>
    <property type="molecule type" value="Genomic_DNA"/>
</dbReference>
<reference evidence="1" key="1">
    <citation type="submission" date="2010-05" db="EMBL/GenBank/DDBJ databases">
        <title>The draft genome of Desulfonatronospira thiodismutans ASO3-1.</title>
        <authorList>
            <consortium name="US DOE Joint Genome Institute (JGI-PGF)"/>
            <person name="Lucas S."/>
            <person name="Copeland A."/>
            <person name="Lapidus A."/>
            <person name="Cheng J.-F."/>
            <person name="Bruce D."/>
            <person name="Goodwin L."/>
            <person name="Pitluck S."/>
            <person name="Chertkov O."/>
            <person name="Brettin T."/>
            <person name="Detter J.C."/>
            <person name="Han C."/>
            <person name="Land M.L."/>
            <person name="Hauser L."/>
            <person name="Kyrpides N."/>
            <person name="Mikhailova N."/>
            <person name="Muyzer G."/>
            <person name="Woyke T."/>
        </authorList>
    </citation>
    <scope>NUCLEOTIDE SEQUENCE [LARGE SCALE GENOMIC DNA]</scope>
    <source>
        <strain evidence="1">ASO3-1</strain>
    </source>
</reference>
<organism evidence="1 2">
    <name type="scientific">Desulfonatronospira thiodismutans ASO3-1</name>
    <dbReference type="NCBI Taxonomy" id="555779"/>
    <lineage>
        <taxon>Bacteria</taxon>
        <taxon>Pseudomonadati</taxon>
        <taxon>Thermodesulfobacteriota</taxon>
        <taxon>Desulfovibrionia</taxon>
        <taxon>Desulfovibrionales</taxon>
        <taxon>Desulfonatronovibrionaceae</taxon>
        <taxon>Desulfonatronospira</taxon>
    </lineage>
</organism>
<sequence>MAKRVLFISGWAGYPELFPHLGTHSFFVLPFVSHSQSDIKKLLRSHAWDIVLAWSLGASLCLQCLGSISTRHLVLIAPFLDFTRHTPVNGIQDMLNGLGKNPETTVRWFWRRCGIKSAPRVRRGDVEGLARGLEYLMQPGPEHVQHREMKFPATLIHANQDKIVPRQALLEVHAALGQGRPVYTPGGHFIAEERIWQIIHEQTGTKIF</sequence>
<evidence type="ECO:0000313" key="1">
    <source>
        <dbReference type="EMBL" id="EFI34051.1"/>
    </source>
</evidence>
<dbReference type="Proteomes" id="UP000005496">
    <property type="component" value="Unassembled WGS sequence"/>
</dbReference>
<gene>
    <name evidence="1" type="ORF">Dthio_PD1390</name>
</gene>